<dbReference type="Proteomes" id="UP000075321">
    <property type="component" value="Unassembled WGS sequence"/>
</dbReference>
<accession>A0A151ACA1</accession>
<sequence length="89" mass="9377">MVSVAIAVAVPVFLGLLYYSVLPIDPANRFVLWRAGFEAVYRDSGLLGQGIVGTREAIAPYLPDGAGGYTSHNSYFSISIRTGLVGGLA</sequence>
<evidence type="ECO:0000256" key="1">
    <source>
        <dbReference type="SAM" id="Phobius"/>
    </source>
</evidence>
<evidence type="ECO:0000313" key="3">
    <source>
        <dbReference type="Proteomes" id="UP000075321"/>
    </source>
</evidence>
<protein>
    <submittedName>
        <fullName evidence="2">Uncharacterized protein</fullName>
    </submittedName>
</protein>
<keyword evidence="1" id="KW-0472">Membrane</keyword>
<feature type="transmembrane region" description="Helical" evidence="1">
    <location>
        <begin position="6"/>
        <end position="24"/>
    </location>
</feature>
<keyword evidence="1" id="KW-1133">Transmembrane helix</keyword>
<gene>
    <name evidence="2" type="ORF">HAPAU_27150</name>
</gene>
<proteinExistence type="predicted"/>
<organism evidence="2 3">
    <name type="scientific">Halalkalicoccus paucihalophilus</name>
    <dbReference type="NCBI Taxonomy" id="1008153"/>
    <lineage>
        <taxon>Archaea</taxon>
        <taxon>Methanobacteriati</taxon>
        <taxon>Methanobacteriota</taxon>
        <taxon>Stenosarchaea group</taxon>
        <taxon>Halobacteria</taxon>
        <taxon>Halobacteriales</taxon>
        <taxon>Halococcaceae</taxon>
        <taxon>Halalkalicoccus</taxon>
    </lineage>
</organism>
<dbReference type="PATRIC" id="fig|1008153.3.peg.2772"/>
<dbReference type="EMBL" id="LTAZ01000007">
    <property type="protein sequence ID" value="KYH25132.1"/>
    <property type="molecule type" value="Genomic_DNA"/>
</dbReference>
<comment type="caution">
    <text evidence="2">The sequence shown here is derived from an EMBL/GenBank/DDBJ whole genome shotgun (WGS) entry which is preliminary data.</text>
</comment>
<keyword evidence="3" id="KW-1185">Reference proteome</keyword>
<reference evidence="2 3" key="1">
    <citation type="submission" date="2016-02" db="EMBL/GenBank/DDBJ databases">
        <title>Genome sequence of Halalkalicoccus paucihalophilus DSM 24557.</title>
        <authorList>
            <person name="Poehlein A."/>
            <person name="Daniel R."/>
        </authorList>
    </citation>
    <scope>NUCLEOTIDE SEQUENCE [LARGE SCALE GENOMIC DNA]</scope>
    <source>
        <strain evidence="2 3">DSM 24557</strain>
    </source>
</reference>
<dbReference type="AlphaFoldDB" id="A0A151ACA1"/>
<evidence type="ECO:0000313" key="2">
    <source>
        <dbReference type="EMBL" id="KYH25132.1"/>
    </source>
</evidence>
<keyword evidence="1" id="KW-0812">Transmembrane</keyword>
<name>A0A151ACA1_9EURY</name>